<evidence type="ECO:0000259" key="12">
    <source>
        <dbReference type="Pfam" id="PF07730"/>
    </source>
</evidence>
<feature type="domain" description="Signal transduction histidine kinase subgroup 3 dimerisation and phosphoacceptor" evidence="12">
    <location>
        <begin position="169"/>
        <end position="231"/>
    </location>
</feature>
<evidence type="ECO:0000256" key="6">
    <source>
        <dbReference type="ARBA" id="ARBA00022777"/>
    </source>
</evidence>
<dbReference type="AlphaFoldDB" id="A0A1I5GGC3"/>
<dbReference type="EC" id="2.7.13.3" evidence="2"/>
<feature type="domain" description="Histidine kinase/HSP90-like ATPase" evidence="11">
    <location>
        <begin position="272"/>
        <end position="364"/>
    </location>
</feature>
<feature type="coiled-coil region" evidence="9">
    <location>
        <begin position="129"/>
        <end position="170"/>
    </location>
</feature>
<dbReference type="STRING" id="1527.SAMN04489757_11959"/>
<keyword evidence="3" id="KW-0597">Phosphoprotein</keyword>
<feature type="transmembrane region" description="Helical" evidence="10">
    <location>
        <begin position="26"/>
        <end position="44"/>
    </location>
</feature>
<evidence type="ECO:0000256" key="8">
    <source>
        <dbReference type="ARBA" id="ARBA00023012"/>
    </source>
</evidence>
<evidence type="ECO:0000256" key="2">
    <source>
        <dbReference type="ARBA" id="ARBA00012438"/>
    </source>
</evidence>
<keyword evidence="4" id="KW-0808">Transferase</keyword>
<feature type="transmembrane region" description="Helical" evidence="10">
    <location>
        <begin position="51"/>
        <end position="81"/>
    </location>
</feature>
<reference evidence="13 14" key="1">
    <citation type="submission" date="2016-10" db="EMBL/GenBank/DDBJ databases">
        <authorList>
            <person name="de Groot N.N."/>
        </authorList>
    </citation>
    <scope>NUCLEOTIDE SEQUENCE [LARGE SCALE GENOMIC DNA]</scope>
    <source>
        <strain evidence="13 14">DSM 1283</strain>
    </source>
</reference>
<dbReference type="InterPro" id="IPR011712">
    <property type="entry name" value="Sig_transdc_His_kin_sub3_dim/P"/>
</dbReference>
<dbReference type="OrthoDB" id="9781904at2"/>
<sequence length="370" mass="43137">MLEIQDKALLFICSFALYMLEIEGDYAIIPIIIAVFFTSLNTYFDNRKLKLAFFLIYIACCQLIPDCYIFLPLIMYDIALYDYQILASLTVLPLFLNFHEYNMNIIVFNFVFFILAWALKYKTISTIRLQREYNELRDTTKEMSILQEQKNQSILENQDYEINLATLNERNRISKEIHDNIGHLLSRSLLQIGALLKISKEETITEGLTLLKDSISAGMDSIRNSIHNMHDESIDLYTQVETIVKGFTYCKINFEYDFKSTPDIKLKYTFIAIIKEALSNIMKYSNATKVMVTLREHPAMYQLIISDNGTMDINKKEILKKIVQNQLYHEGMGLQNITDRVKSYHGNININLNNGFQIFITIPKEYNKSN</sequence>
<dbReference type="Gene3D" id="1.20.5.1930">
    <property type="match status" value="1"/>
</dbReference>
<keyword evidence="8" id="KW-0902">Two-component regulatory system</keyword>
<evidence type="ECO:0000313" key="14">
    <source>
        <dbReference type="Proteomes" id="UP000198806"/>
    </source>
</evidence>
<name>A0A1I5GGC3_9FIRM</name>
<evidence type="ECO:0000256" key="4">
    <source>
        <dbReference type="ARBA" id="ARBA00022679"/>
    </source>
</evidence>
<dbReference type="InterPro" id="IPR050482">
    <property type="entry name" value="Sensor_HK_TwoCompSys"/>
</dbReference>
<feature type="transmembrane region" description="Helical" evidence="10">
    <location>
        <begin position="101"/>
        <end position="119"/>
    </location>
</feature>
<dbReference type="SUPFAM" id="SSF55874">
    <property type="entry name" value="ATPase domain of HSP90 chaperone/DNA topoisomerase II/histidine kinase"/>
    <property type="match status" value="1"/>
</dbReference>
<evidence type="ECO:0000256" key="10">
    <source>
        <dbReference type="SAM" id="Phobius"/>
    </source>
</evidence>
<evidence type="ECO:0000256" key="5">
    <source>
        <dbReference type="ARBA" id="ARBA00022741"/>
    </source>
</evidence>
<proteinExistence type="predicted"/>
<keyword evidence="10" id="KW-1133">Transmembrane helix</keyword>
<dbReference type="InterPro" id="IPR003594">
    <property type="entry name" value="HATPase_dom"/>
</dbReference>
<evidence type="ECO:0000256" key="1">
    <source>
        <dbReference type="ARBA" id="ARBA00000085"/>
    </source>
</evidence>
<evidence type="ECO:0000259" key="11">
    <source>
        <dbReference type="Pfam" id="PF02518"/>
    </source>
</evidence>
<dbReference type="RefSeq" id="WP_091687089.1">
    <property type="nucleotide sequence ID" value="NZ_BAABFM010000069.1"/>
</dbReference>
<evidence type="ECO:0000256" key="7">
    <source>
        <dbReference type="ARBA" id="ARBA00022840"/>
    </source>
</evidence>
<dbReference type="GO" id="GO:0005524">
    <property type="term" value="F:ATP binding"/>
    <property type="evidence" value="ECO:0007669"/>
    <property type="project" value="UniProtKB-KW"/>
</dbReference>
<dbReference type="PANTHER" id="PTHR24421:SF10">
    <property type="entry name" value="NITRATE_NITRITE SENSOR PROTEIN NARQ"/>
    <property type="match status" value="1"/>
</dbReference>
<dbReference type="GO" id="GO:0046983">
    <property type="term" value="F:protein dimerization activity"/>
    <property type="evidence" value="ECO:0007669"/>
    <property type="project" value="InterPro"/>
</dbReference>
<keyword evidence="9" id="KW-0175">Coiled coil</keyword>
<comment type="catalytic activity">
    <reaction evidence="1">
        <text>ATP + protein L-histidine = ADP + protein N-phospho-L-histidine.</text>
        <dbReference type="EC" id="2.7.13.3"/>
    </reaction>
</comment>
<dbReference type="EMBL" id="FOWD01000019">
    <property type="protein sequence ID" value="SFO35064.1"/>
    <property type="molecule type" value="Genomic_DNA"/>
</dbReference>
<evidence type="ECO:0000313" key="13">
    <source>
        <dbReference type="EMBL" id="SFO35064.1"/>
    </source>
</evidence>
<keyword evidence="7" id="KW-0067">ATP-binding</keyword>
<dbReference type="Gene3D" id="3.30.565.10">
    <property type="entry name" value="Histidine kinase-like ATPase, C-terminal domain"/>
    <property type="match status" value="1"/>
</dbReference>
<keyword evidence="10" id="KW-0812">Transmembrane</keyword>
<organism evidence="13 14">
    <name type="scientific">Anaerocolumna aminovalerica</name>
    <dbReference type="NCBI Taxonomy" id="1527"/>
    <lineage>
        <taxon>Bacteria</taxon>
        <taxon>Bacillati</taxon>
        <taxon>Bacillota</taxon>
        <taxon>Clostridia</taxon>
        <taxon>Lachnospirales</taxon>
        <taxon>Lachnospiraceae</taxon>
        <taxon>Anaerocolumna</taxon>
    </lineage>
</organism>
<keyword evidence="10" id="KW-0472">Membrane</keyword>
<gene>
    <name evidence="13" type="ORF">SAMN04489757_11959</name>
</gene>
<dbReference type="Pfam" id="PF02518">
    <property type="entry name" value="HATPase_c"/>
    <property type="match status" value="1"/>
</dbReference>
<evidence type="ECO:0000256" key="3">
    <source>
        <dbReference type="ARBA" id="ARBA00022553"/>
    </source>
</evidence>
<dbReference type="GO" id="GO:0000155">
    <property type="term" value="F:phosphorelay sensor kinase activity"/>
    <property type="evidence" value="ECO:0007669"/>
    <property type="project" value="InterPro"/>
</dbReference>
<protein>
    <recommendedName>
        <fullName evidence="2">histidine kinase</fullName>
        <ecNumber evidence="2">2.7.13.3</ecNumber>
    </recommendedName>
</protein>
<keyword evidence="5" id="KW-0547">Nucleotide-binding</keyword>
<accession>A0A1I5GGC3</accession>
<dbReference type="PANTHER" id="PTHR24421">
    <property type="entry name" value="NITRATE/NITRITE SENSOR PROTEIN NARX-RELATED"/>
    <property type="match status" value="1"/>
</dbReference>
<keyword evidence="14" id="KW-1185">Reference proteome</keyword>
<dbReference type="GO" id="GO:0016020">
    <property type="term" value="C:membrane"/>
    <property type="evidence" value="ECO:0007669"/>
    <property type="project" value="InterPro"/>
</dbReference>
<dbReference type="InterPro" id="IPR036890">
    <property type="entry name" value="HATPase_C_sf"/>
</dbReference>
<evidence type="ECO:0000256" key="9">
    <source>
        <dbReference type="SAM" id="Coils"/>
    </source>
</evidence>
<dbReference type="Proteomes" id="UP000198806">
    <property type="component" value="Unassembled WGS sequence"/>
</dbReference>
<dbReference type="Pfam" id="PF07730">
    <property type="entry name" value="HisKA_3"/>
    <property type="match status" value="1"/>
</dbReference>
<keyword evidence="6 13" id="KW-0418">Kinase</keyword>